<reference evidence="1 2" key="1">
    <citation type="journal article" date="2018" name="Front. Plant Sci.">
        <title>Red Clover (Trifolium pratense) and Zigzag Clover (T. medium) - A Picture of Genomic Similarities and Differences.</title>
        <authorList>
            <person name="Dluhosova J."/>
            <person name="Istvanek J."/>
            <person name="Nedelnik J."/>
            <person name="Repkova J."/>
        </authorList>
    </citation>
    <scope>NUCLEOTIDE SEQUENCE [LARGE SCALE GENOMIC DNA]</scope>
    <source>
        <strain evidence="2">cv. 10/8</strain>
        <tissue evidence="1">Leaf</tissue>
    </source>
</reference>
<evidence type="ECO:0000313" key="2">
    <source>
        <dbReference type="Proteomes" id="UP000265520"/>
    </source>
</evidence>
<name>A0A392VVC8_9FABA</name>
<protein>
    <submittedName>
        <fullName evidence="1">Uncharacterized protein</fullName>
    </submittedName>
</protein>
<keyword evidence="2" id="KW-1185">Reference proteome</keyword>
<sequence length="23" mass="2226">AAATEAAAAVETSVAAVLDRELP</sequence>
<dbReference type="EMBL" id="LXQA011243558">
    <property type="protein sequence ID" value="MCI90400.1"/>
    <property type="molecule type" value="Genomic_DNA"/>
</dbReference>
<dbReference type="AlphaFoldDB" id="A0A392VVC8"/>
<comment type="caution">
    <text evidence="1">The sequence shown here is derived from an EMBL/GenBank/DDBJ whole genome shotgun (WGS) entry which is preliminary data.</text>
</comment>
<feature type="non-terminal residue" evidence="1">
    <location>
        <position position="1"/>
    </location>
</feature>
<evidence type="ECO:0000313" key="1">
    <source>
        <dbReference type="EMBL" id="MCI90400.1"/>
    </source>
</evidence>
<accession>A0A392VVC8</accession>
<dbReference type="Proteomes" id="UP000265520">
    <property type="component" value="Unassembled WGS sequence"/>
</dbReference>
<organism evidence="1 2">
    <name type="scientific">Trifolium medium</name>
    <dbReference type="NCBI Taxonomy" id="97028"/>
    <lineage>
        <taxon>Eukaryota</taxon>
        <taxon>Viridiplantae</taxon>
        <taxon>Streptophyta</taxon>
        <taxon>Embryophyta</taxon>
        <taxon>Tracheophyta</taxon>
        <taxon>Spermatophyta</taxon>
        <taxon>Magnoliopsida</taxon>
        <taxon>eudicotyledons</taxon>
        <taxon>Gunneridae</taxon>
        <taxon>Pentapetalae</taxon>
        <taxon>rosids</taxon>
        <taxon>fabids</taxon>
        <taxon>Fabales</taxon>
        <taxon>Fabaceae</taxon>
        <taxon>Papilionoideae</taxon>
        <taxon>50 kb inversion clade</taxon>
        <taxon>NPAAA clade</taxon>
        <taxon>Hologalegina</taxon>
        <taxon>IRL clade</taxon>
        <taxon>Trifolieae</taxon>
        <taxon>Trifolium</taxon>
    </lineage>
</organism>
<proteinExistence type="predicted"/>